<protein>
    <submittedName>
        <fullName evidence="2">Uncharacterized protein</fullName>
    </submittedName>
</protein>
<comment type="caution">
    <text evidence="2">The sequence shown here is derived from an EMBL/GenBank/DDBJ whole genome shotgun (WGS) entry which is preliminary data.</text>
</comment>
<accession>A0ABR3ADZ7</accession>
<gene>
    <name evidence="2" type="ORF">AAF712_000876</name>
</gene>
<evidence type="ECO:0000256" key="1">
    <source>
        <dbReference type="SAM" id="MobiDB-lite"/>
    </source>
</evidence>
<dbReference type="PANTHER" id="PTHR38696">
    <property type="entry name" value="MEDIATOR OF RNA POLYMERASE II TRANSCRIPTION SUBUNIT 13"/>
    <property type="match status" value="1"/>
</dbReference>
<evidence type="ECO:0000313" key="3">
    <source>
        <dbReference type="Proteomes" id="UP001437256"/>
    </source>
</evidence>
<proteinExistence type="predicted"/>
<sequence>MQPPNYATPYYSQTAYYPNQPYEANGNSNYTPFYSSYQSPWPNHAAARQTPYAHPSQFPQPSAANQQRYNTQPGLGSAMPLKSSLKRNDTVPANAGATPAAQPTPLKRRRRTKSNPQNPPEAQGTLQRQRTISNPQQPQALDTDYPTRMFLTLHGSDEIHIENLSEVAMQEIRSNIFPIWPHGMVLDELKDLDWRVRFNNSPWNATGVNATKSLDMLVELFTLFARRGYAFQTSLSTGTSTPRLVFLATEIDDACKYFFAHPLNGGKKITFINPPTHIRNKLFHLLQQHSKVRGHIESHYDEETTTFSIELRQGLYTGQKITAAHLLAAVLHKLDYLNATLETSVPMARKGPFAKLGFGSRPEFFLFKVSPT</sequence>
<dbReference type="EMBL" id="JBBXMP010000002">
    <property type="protein sequence ID" value="KAL0071953.1"/>
    <property type="molecule type" value="Genomic_DNA"/>
</dbReference>
<name>A0ABR3ADZ7_9AGAR</name>
<evidence type="ECO:0000313" key="2">
    <source>
        <dbReference type="EMBL" id="KAL0071953.1"/>
    </source>
</evidence>
<feature type="compositionally biased region" description="Polar residues" evidence="1">
    <location>
        <begin position="57"/>
        <end position="74"/>
    </location>
</feature>
<feature type="compositionally biased region" description="Polar residues" evidence="1">
    <location>
        <begin position="124"/>
        <end position="140"/>
    </location>
</feature>
<dbReference type="Proteomes" id="UP001437256">
    <property type="component" value="Unassembled WGS sequence"/>
</dbReference>
<organism evidence="2 3">
    <name type="scientific">Marasmius tenuissimus</name>
    <dbReference type="NCBI Taxonomy" id="585030"/>
    <lineage>
        <taxon>Eukaryota</taxon>
        <taxon>Fungi</taxon>
        <taxon>Dikarya</taxon>
        <taxon>Basidiomycota</taxon>
        <taxon>Agaricomycotina</taxon>
        <taxon>Agaricomycetes</taxon>
        <taxon>Agaricomycetidae</taxon>
        <taxon>Agaricales</taxon>
        <taxon>Marasmiineae</taxon>
        <taxon>Marasmiaceae</taxon>
        <taxon>Marasmius</taxon>
    </lineage>
</organism>
<dbReference type="PANTHER" id="PTHR38696:SF1">
    <property type="entry name" value="MEDIATOR OF RNA POLYMERASE II TRANSCRIPTION SUBUNIT 13"/>
    <property type="match status" value="1"/>
</dbReference>
<keyword evidence="3" id="KW-1185">Reference proteome</keyword>
<reference evidence="2 3" key="1">
    <citation type="submission" date="2024-05" db="EMBL/GenBank/DDBJ databases">
        <title>A draft genome resource for the thread blight pathogen Marasmius tenuissimus strain MS-2.</title>
        <authorList>
            <person name="Yulfo-Soto G.E."/>
            <person name="Baruah I.K."/>
            <person name="Amoako-Attah I."/>
            <person name="Bukari Y."/>
            <person name="Meinhardt L.W."/>
            <person name="Bailey B.A."/>
            <person name="Cohen S.P."/>
        </authorList>
    </citation>
    <scope>NUCLEOTIDE SEQUENCE [LARGE SCALE GENOMIC DNA]</scope>
    <source>
        <strain evidence="2 3">MS-2</strain>
    </source>
</reference>
<feature type="region of interest" description="Disordered" evidence="1">
    <location>
        <begin position="42"/>
        <end position="144"/>
    </location>
</feature>